<accession>A0A1F6M432</accession>
<dbReference type="STRING" id="1798676.A3B90_02390"/>
<gene>
    <name evidence="2" type="ORF">A3B90_02390</name>
</gene>
<dbReference type="Proteomes" id="UP000178742">
    <property type="component" value="Unassembled WGS sequence"/>
</dbReference>
<organism evidence="2 3">
    <name type="scientific">Candidatus Magasanikbacteria bacterium RIFCSPHIGHO2_02_FULL_41_13</name>
    <dbReference type="NCBI Taxonomy" id="1798676"/>
    <lineage>
        <taxon>Bacteria</taxon>
        <taxon>Candidatus Magasanikiibacteriota</taxon>
    </lineage>
</organism>
<proteinExistence type="predicted"/>
<evidence type="ECO:0000313" key="3">
    <source>
        <dbReference type="Proteomes" id="UP000178742"/>
    </source>
</evidence>
<sequence length="139" mass="16194">MSEAPQPIESVVAQLNKKFTTAERSNTDKDTLQPDVDFFGRPILDKELQERQHKIVEDLTRQMINFETELQHLEIAPPRIPYIETDIKNIKSNLREVRELLNNSNKNRQREDEIKRAEWLLININGTFADIARKEVAAA</sequence>
<name>A0A1F6M432_9BACT</name>
<reference evidence="2 3" key="1">
    <citation type="journal article" date="2016" name="Nat. Commun.">
        <title>Thousands of microbial genomes shed light on interconnected biogeochemical processes in an aquifer system.</title>
        <authorList>
            <person name="Anantharaman K."/>
            <person name="Brown C.T."/>
            <person name="Hug L.A."/>
            <person name="Sharon I."/>
            <person name="Castelle C.J."/>
            <person name="Probst A.J."/>
            <person name="Thomas B.C."/>
            <person name="Singh A."/>
            <person name="Wilkins M.J."/>
            <person name="Karaoz U."/>
            <person name="Brodie E.L."/>
            <person name="Williams K.H."/>
            <person name="Hubbard S.S."/>
            <person name="Banfield J.F."/>
        </authorList>
    </citation>
    <scope>NUCLEOTIDE SEQUENCE [LARGE SCALE GENOMIC DNA]</scope>
</reference>
<evidence type="ECO:0000256" key="1">
    <source>
        <dbReference type="SAM" id="Coils"/>
    </source>
</evidence>
<keyword evidence="1" id="KW-0175">Coiled coil</keyword>
<protein>
    <submittedName>
        <fullName evidence="2">Uncharacterized protein</fullName>
    </submittedName>
</protein>
<evidence type="ECO:0000313" key="2">
    <source>
        <dbReference type="EMBL" id="OGH66366.1"/>
    </source>
</evidence>
<dbReference type="EMBL" id="MFPX01000019">
    <property type="protein sequence ID" value="OGH66366.1"/>
    <property type="molecule type" value="Genomic_DNA"/>
</dbReference>
<dbReference type="AlphaFoldDB" id="A0A1F6M432"/>
<feature type="coiled-coil region" evidence="1">
    <location>
        <begin position="56"/>
        <end position="107"/>
    </location>
</feature>
<comment type="caution">
    <text evidence="2">The sequence shown here is derived from an EMBL/GenBank/DDBJ whole genome shotgun (WGS) entry which is preliminary data.</text>
</comment>